<organism evidence="1 2">
    <name type="scientific">Discostella pseudostelligera</name>
    <dbReference type="NCBI Taxonomy" id="259834"/>
    <lineage>
        <taxon>Eukaryota</taxon>
        <taxon>Sar</taxon>
        <taxon>Stramenopiles</taxon>
        <taxon>Ochrophyta</taxon>
        <taxon>Bacillariophyta</taxon>
        <taxon>Coscinodiscophyceae</taxon>
        <taxon>Thalassiosirophycidae</taxon>
        <taxon>Stephanodiscales</taxon>
        <taxon>Stephanodiscaceae</taxon>
        <taxon>Discostella</taxon>
    </lineage>
</organism>
<name>A0ABD3MW94_9STRA</name>
<keyword evidence="2" id="KW-1185">Reference proteome</keyword>
<dbReference type="EMBL" id="JALLBG020000068">
    <property type="protein sequence ID" value="KAL3768198.1"/>
    <property type="molecule type" value="Genomic_DNA"/>
</dbReference>
<proteinExistence type="predicted"/>
<gene>
    <name evidence="1" type="ORF">ACHAWU_001888</name>
</gene>
<dbReference type="InterPro" id="IPR046766">
    <property type="entry name" value="Bact_hydrolase"/>
</dbReference>
<reference evidence="1 2" key="1">
    <citation type="submission" date="2024-10" db="EMBL/GenBank/DDBJ databases">
        <title>Updated reference genomes for cyclostephanoid diatoms.</title>
        <authorList>
            <person name="Roberts W.R."/>
            <person name="Alverson A.J."/>
        </authorList>
    </citation>
    <scope>NUCLEOTIDE SEQUENCE [LARGE SCALE GENOMIC DNA]</scope>
    <source>
        <strain evidence="1 2">AJA232-27</strain>
    </source>
</reference>
<protein>
    <submittedName>
        <fullName evidence="1">Uncharacterized protein</fullName>
    </submittedName>
</protein>
<comment type="caution">
    <text evidence="1">The sequence shown here is derived from an EMBL/GenBank/DDBJ whole genome shotgun (WGS) entry which is preliminary data.</text>
</comment>
<accession>A0ABD3MW94</accession>
<dbReference type="Pfam" id="PF20603">
    <property type="entry name" value="Bact_hydrolase"/>
    <property type="match status" value="1"/>
</dbReference>
<sequence>MEDHTDDVCCPKFDLNSYNNDGSGNPYKLLTWNDKPFVKDGTWCIYYVPLAFGRAVIRAMKQISDAGAEPPKSDVMILSDCTSPWYTNIYVSTTKDDVPGVEVQKISGTFLAKAYEGDYSKMGKWATETKELVKTSKLSAEDVEKMQIYYYYPTCPKCAKKYGNNYVVVLAKLT</sequence>
<dbReference type="Proteomes" id="UP001530293">
    <property type="component" value="Unassembled WGS sequence"/>
</dbReference>
<evidence type="ECO:0000313" key="2">
    <source>
        <dbReference type="Proteomes" id="UP001530293"/>
    </source>
</evidence>
<evidence type="ECO:0000313" key="1">
    <source>
        <dbReference type="EMBL" id="KAL3768198.1"/>
    </source>
</evidence>
<dbReference type="AlphaFoldDB" id="A0ABD3MW94"/>